<dbReference type="InterPro" id="IPR013328">
    <property type="entry name" value="6PGD_dom2"/>
</dbReference>
<dbReference type="NCBIfam" id="NF006124">
    <property type="entry name" value="PRK08268.1"/>
    <property type="match status" value="1"/>
</dbReference>
<feature type="domain" description="3-hydroxyacyl-CoA dehydrogenase NAD binding" evidence="4">
    <location>
        <begin position="7"/>
        <end position="186"/>
    </location>
</feature>
<feature type="domain" description="3-hydroxyacyl-CoA dehydrogenase C-terminal" evidence="3">
    <location>
        <begin position="188"/>
        <end position="285"/>
    </location>
</feature>
<gene>
    <name evidence="5" type="ORF">ACFODO_11700</name>
    <name evidence="6" type="ORF">C9E89_008935</name>
</gene>
<dbReference type="GO" id="GO:0006631">
    <property type="term" value="P:fatty acid metabolic process"/>
    <property type="evidence" value="ECO:0007669"/>
    <property type="project" value="InterPro"/>
</dbReference>
<dbReference type="InterPro" id="IPR008927">
    <property type="entry name" value="6-PGluconate_DH-like_C_sf"/>
</dbReference>
<dbReference type="OrthoDB" id="5389341at2"/>
<accession>A0A371YR18</accession>
<dbReference type="SUPFAM" id="SSF51735">
    <property type="entry name" value="NAD(P)-binding Rossmann-fold domains"/>
    <property type="match status" value="1"/>
</dbReference>
<dbReference type="FunFam" id="3.40.50.720:FF:000009">
    <property type="entry name" value="Fatty oxidation complex, alpha subunit"/>
    <property type="match status" value="1"/>
</dbReference>
<dbReference type="EMBL" id="PYIX02000011">
    <property type="protein sequence ID" value="RFC83917.1"/>
    <property type="molecule type" value="Genomic_DNA"/>
</dbReference>
<evidence type="ECO:0000259" key="4">
    <source>
        <dbReference type="Pfam" id="PF02737"/>
    </source>
</evidence>
<comment type="caution">
    <text evidence="6">The sequence shown here is derived from an EMBL/GenBank/DDBJ whole genome shotgun (WGS) entry which is preliminary data.</text>
</comment>
<dbReference type="PANTHER" id="PTHR48075">
    <property type="entry name" value="3-HYDROXYACYL-COA DEHYDROGENASE FAMILY PROTEIN"/>
    <property type="match status" value="1"/>
</dbReference>
<reference evidence="5" key="4">
    <citation type="submission" date="2024-09" db="EMBL/GenBank/DDBJ databases">
        <authorList>
            <person name="Sun Q."/>
            <person name="Mori K."/>
        </authorList>
    </citation>
    <scope>NUCLEOTIDE SEQUENCE</scope>
    <source>
        <strain evidence="5">KCTC 62575</strain>
    </source>
</reference>
<reference evidence="5" key="1">
    <citation type="journal article" date="2014" name="Int. J. Syst. Evol. Microbiol.">
        <title>Complete genome of a new Firmicutes species belonging to the dominant human colonic microbiota ('Ruminococcus bicirculans') reveals two chromosomes and a selective capacity to utilize plant glucans.</title>
        <authorList>
            <consortium name="NISC Comparative Sequencing Program"/>
            <person name="Wegmann U."/>
            <person name="Louis P."/>
            <person name="Goesmann A."/>
            <person name="Henrissat B."/>
            <person name="Duncan S.H."/>
            <person name="Flint H.J."/>
        </authorList>
    </citation>
    <scope>NUCLEOTIDE SEQUENCE</scope>
    <source>
        <strain evidence="5">KCTC 62575</strain>
    </source>
</reference>
<evidence type="ECO:0000259" key="3">
    <source>
        <dbReference type="Pfam" id="PF00725"/>
    </source>
</evidence>
<evidence type="ECO:0000313" key="5">
    <source>
        <dbReference type="EMBL" id="MFC2995923.1"/>
    </source>
</evidence>
<reference evidence="6 7" key="2">
    <citation type="submission" date="2018-08" db="EMBL/GenBank/DDBJ databases">
        <title>The draft genome of Acinetobacter sichuanensis strain WCHAc060041.</title>
        <authorList>
            <person name="Qin J."/>
            <person name="Feng Y."/>
            <person name="Zong Z."/>
        </authorList>
    </citation>
    <scope>NUCLEOTIDE SEQUENCE [LARGE SCALE GENOMIC DNA]</scope>
    <source>
        <strain evidence="6 7">WCHAc060041</strain>
    </source>
</reference>
<dbReference type="EC" id="1.1.1.35" evidence="6"/>
<protein>
    <submittedName>
        <fullName evidence="6">3-hydroxyacyl-CoA dehydrogenase</fullName>
        <ecNumber evidence="6">1.1.1.35</ecNumber>
    </submittedName>
</protein>
<evidence type="ECO:0000313" key="8">
    <source>
        <dbReference type="Proteomes" id="UP001595455"/>
    </source>
</evidence>
<dbReference type="SUPFAM" id="SSF48179">
    <property type="entry name" value="6-phosphogluconate dehydrogenase C-terminal domain-like"/>
    <property type="match status" value="2"/>
</dbReference>
<dbReference type="Gene3D" id="3.40.50.720">
    <property type="entry name" value="NAD(P)-binding Rossmann-like Domain"/>
    <property type="match status" value="1"/>
</dbReference>
<reference evidence="8" key="3">
    <citation type="journal article" date="2019" name="Int. J. Syst. Evol. Microbiol.">
        <title>The Global Catalogue of Microorganisms (GCM) 10K type strain sequencing project: providing services to taxonomists for standard genome sequencing and annotation.</title>
        <authorList>
            <consortium name="The Broad Institute Genomics Platform"/>
            <consortium name="The Broad Institute Genome Sequencing Center for Infectious Disease"/>
            <person name="Wu L."/>
            <person name="Ma J."/>
        </authorList>
    </citation>
    <scope>NUCLEOTIDE SEQUENCE [LARGE SCALE GENOMIC DNA]</scope>
    <source>
        <strain evidence="8">KCTC 62575</strain>
    </source>
</reference>
<proteinExistence type="predicted"/>
<dbReference type="Pfam" id="PF02737">
    <property type="entry name" value="3HCDH_N"/>
    <property type="match status" value="1"/>
</dbReference>
<evidence type="ECO:0000313" key="6">
    <source>
        <dbReference type="EMBL" id="RFC83917.1"/>
    </source>
</evidence>
<keyword evidence="1 6" id="KW-0560">Oxidoreductase</keyword>
<name>A0A371YR18_9GAMM</name>
<dbReference type="Proteomes" id="UP001595455">
    <property type="component" value="Unassembled WGS sequence"/>
</dbReference>
<feature type="domain" description="3-hydroxyacyl-CoA dehydrogenase C-terminal" evidence="3">
    <location>
        <begin position="415"/>
        <end position="497"/>
    </location>
</feature>
<evidence type="ECO:0000256" key="2">
    <source>
        <dbReference type="ARBA" id="ARBA00023027"/>
    </source>
</evidence>
<dbReference type="AlphaFoldDB" id="A0A371YR18"/>
<dbReference type="InterPro" id="IPR006108">
    <property type="entry name" value="3HC_DH_C"/>
</dbReference>
<evidence type="ECO:0000256" key="1">
    <source>
        <dbReference type="ARBA" id="ARBA00023002"/>
    </source>
</evidence>
<dbReference type="Gene3D" id="1.10.1040.10">
    <property type="entry name" value="N-(1-d-carboxylethyl)-l-norvaline Dehydrogenase, domain 2"/>
    <property type="match status" value="2"/>
</dbReference>
<evidence type="ECO:0000313" key="7">
    <source>
        <dbReference type="Proteomes" id="UP000240957"/>
    </source>
</evidence>
<dbReference type="InterPro" id="IPR006176">
    <property type="entry name" value="3-OHacyl-CoA_DH_NAD-bd"/>
</dbReference>
<sequence>MTYDIKKVAIIGTGIMGSGIAQLFAQAHFSTVLYDAQQGSAQLAKDKLSQTFEKLCVKNKISETQCQTAIQHLSVANALAELSDCDLIIEAIVENLTVKQQLFQELESLVSPQTILASNTSSLSITSIAAKCAQPERVAGLHFFNPVPLMKVAEVIGGLKTAPNIVQQLKLLTEKLGHRAVIAKDTPGFIINHAGRAYGTEALKILNENVSTIEDIDRILRDGAGFKMGPFELLDLTGLDVSHPVMESIYHQYYEEPRYKPNPLTRQMLEAGTLGRKTQQGFYTYPAQEKESIDSTVSVHISANFPTIWIGADFLKDRQILEKYLTDLNIAINAAEIPNPKSLCILAFYGEDTTHACLRYATDPAKSVAIDMLYDFTQHRTLMPSLLTSSESTEAAHAIFSADQTSLTIIQESVGFVAQRVLAMIINLGCDIAQQQIASVDDINDAVRLGLGYPLGPIAWGDHLGAEKILLILQRISTITFDPRYRPSPWLQRRVALNLPLTFSPA</sequence>
<dbReference type="InterPro" id="IPR036291">
    <property type="entry name" value="NAD(P)-bd_dom_sf"/>
</dbReference>
<dbReference type="Pfam" id="PF00725">
    <property type="entry name" value="3HCDH"/>
    <property type="match status" value="2"/>
</dbReference>
<dbReference type="GO" id="GO:0003857">
    <property type="term" value="F:(3S)-3-hydroxyacyl-CoA dehydrogenase (NAD+) activity"/>
    <property type="evidence" value="ECO:0007669"/>
    <property type="project" value="UniProtKB-EC"/>
</dbReference>
<keyword evidence="2" id="KW-0520">NAD</keyword>
<dbReference type="EMBL" id="JBHRSF010000044">
    <property type="protein sequence ID" value="MFC2995923.1"/>
    <property type="molecule type" value="Genomic_DNA"/>
</dbReference>
<keyword evidence="8" id="KW-1185">Reference proteome</keyword>
<dbReference type="PANTHER" id="PTHR48075:SF5">
    <property type="entry name" value="3-HYDROXYBUTYRYL-COA DEHYDROGENASE"/>
    <property type="match status" value="1"/>
</dbReference>
<dbReference type="Proteomes" id="UP000240957">
    <property type="component" value="Unassembled WGS sequence"/>
</dbReference>
<organism evidence="6 7">
    <name type="scientific">Acinetobacter sichuanensis</name>
    <dbReference type="NCBI Taxonomy" id="2136183"/>
    <lineage>
        <taxon>Bacteria</taxon>
        <taxon>Pseudomonadati</taxon>
        <taxon>Pseudomonadota</taxon>
        <taxon>Gammaproteobacteria</taxon>
        <taxon>Moraxellales</taxon>
        <taxon>Moraxellaceae</taxon>
        <taxon>Acinetobacter</taxon>
    </lineage>
</organism>
<dbReference type="GO" id="GO:0070403">
    <property type="term" value="F:NAD+ binding"/>
    <property type="evidence" value="ECO:0007669"/>
    <property type="project" value="InterPro"/>
</dbReference>
<dbReference type="RefSeq" id="WP_107007904.1">
    <property type="nucleotide sequence ID" value="NZ_JBHRSF010000044.1"/>
</dbReference>